<feature type="binding site" evidence="5">
    <location>
        <position position="48"/>
    </location>
    <ligand>
        <name>ATP</name>
        <dbReference type="ChEBI" id="CHEBI:30616"/>
    </ligand>
</feature>
<name>A0A6N7PKP9_9BACT</name>
<evidence type="ECO:0000259" key="7">
    <source>
        <dbReference type="PROSITE" id="PS50011"/>
    </source>
</evidence>
<dbReference type="Gene3D" id="3.30.200.20">
    <property type="entry name" value="Phosphorylase Kinase, domain 1"/>
    <property type="match status" value="1"/>
</dbReference>
<protein>
    <submittedName>
        <fullName evidence="8">Protein kinase</fullName>
    </submittedName>
</protein>
<dbReference type="InterPro" id="IPR011009">
    <property type="entry name" value="Kinase-like_dom_sf"/>
</dbReference>
<dbReference type="GO" id="GO:0004674">
    <property type="term" value="F:protein serine/threonine kinase activity"/>
    <property type="evidence" value="ECO:0007669"/>
    <property type="project" value="TreeGrafter"/>
</dbReference>
<keyword evidence="1" id="KW-0808">Transferase</keyword>
<dbReference type="Pfam" id="PF00069">
    <property type="entry name" value="Pkinase"/>
    <property type="match status" value="1"/>
</dbReference>
<keyword evidence="4 5" id="KW-0067">ATP-binding</keyword>
<dbReference type="OrthoDB" id="5477963at2"/>
<gene>
    <name evidence="8" type="ORF">GF068_12395</name>
</gene>
<comment type="caution">
    <text evidence="8">The sequence shown here is derived from an EMBL/GenBank/DDBJ whole genome shotgun (WGS) entry which is preliminary data.</text>
</comment>
<evidence type="ECO:0000256" key="2">
    <source>
        <dbReference type="ARBA" id="ARBA00022741"/>
    </source>
</evidence>
<reference evidence="8 9" key="1">
    <citation type="submission" date="2019-10" db="EMBL/GenBank/DDBJ databases">
        <title>A soil myxobacterium in the family Polyangiaceae.</title>
        <authorList>
            <person name="Li Y."/>
            <person name="Wang J."/>
        </authorList>
    </citation>
    <scope>NUCLEOTIDE SEQUENCE [LARGE SCALE GENOMIC DNA]</scope>
    <source>
        <strain evidence="8 9">DSM 14734</strain>
    </source>
</reference>
<keyword evidence="2 5" id="KW-0547">Nucleotide-binding</keyword>
<dbReference type="PROSITE" id="PS00107">
    <property type="entry name" value="PROTEIN_KINASE_ATP"/>
    <property type="match status" value="1"/>
</dbReference>
<dbReference type="PANTHER" id="PTHR43289:SF6">
    <property type="entry name" value="SERINE_THREONINE-PROTEIN KINASE NEKL-3"/>
    <property type="match status" value="1"/>
</dbReference>
<dbReference type="SUPFAM" id="SSF56112">
    <property type="entry name" value="Protein kinase-like (PK-like)"/>
    <property type="match status" value="1"/>
</dbReference>
<dbReference type="RefSeq" id="WP_153819560.1">
    <property type="nucleotide sequence ID" value="NZ_WJIE01000003.1"/>
</dbReference>
<evidence type="ECO:0000256" key="1">
    <source>
        <dbReference type="ARBA" id="ARBA00022679"/>
    </source>
</evidence>
<evidence type="ECO:0000256" key="6">
    <source>
        <dbReference type="SAM" id="MobiDB-lite"/>
    </source>
</evidence>
<dbReference type="Proteomes" id="UP000440224">
    <property type="component" value="Unassembled WGS sequence"/>
</dbReference>
<dbReference type="CDD" id="cd14014">
    <property type="entry name" value="STKc_PknB_like"/>
    <property type="match status" value="1"/>
</dbReference>
<dbReference type="AlphaFoldDB" id="A0A6N7PKP9"/>
<keyword evidence="9" id="KW-1185">Reference proteome</keyword>
<dbReference type="InterPro" id="IPR017441">
    <property type="entry name" value="Protein_kinase_ATP_BS"/>
</dbReference>
<feature type="compositionally biased region" description="Low complexity" evidence="6">
    <location>
        <begin position="436"/>
        <end position="471"/>
    </location>
</feature>
<evidence type="ECO:0000256" key="3">
    <source>
        <dbReference type="ARBA" id="ARBA00022777"/>
    </source>
</evidence>
<dbReference type="GO" id="GO:0005524">
    <property type="term" value="F:ATP binding"/>
    <property type="evidence" value="ECO:0007669"/>
    <property type="project" value="UniProtKB-UniRule"/>
</dbReference>
<evidence type="ECO:0000313" key="9">
    <source>
        <dbReference type="Proteomes" id="UP000440224"/>
    </source>
</evidence>
<dbReference type="InterPro" id="IPR000719">
    <property type="entry name" value="Prot_kinase_dom"/>
</dbReference>
<feature type="region of interest" description="Disordered" evidence="6">
    <location>
        <begin position="431"/>
        <end position="471"/>
    </location>
</feature>
<dbReference type="SMART" id="SM00220">
    <property type="entry name" value="S_TKc"/>
    <property type="match status" value="1"/>
</dbReference>
<sequence length="914" mass="96992">MASPTSTKLPVGTLLSGKYKITREIGRGGMAAVYEAENIDIGKRIAIKVLAQELTTSMVVVERFFREARAAAAIRSPYICDVYDSGRLENGPPFLVLELLEGESLYERMTKVRYFDIQTTLAIVTQVCRGLTKAHAANIVHRDLKPENIFLGKDEDGQLLAKILDFGLAKFYTPLEGSGGTQQARLTREGAVFGTPAYMSPEQVRGQGAVDHRADLWALACIVYECFTGRTVWQTEQGVAMTFAQIASAQPPDPLVYRPDLPTTFKAWFDKALDRKIEHRFQTAREFAEELSAAFETARPEFSGLFPADQINTMGKTIPAPGPSRPGFTATGNELPMVSLAPPSSTMPGPFASMPPASVRGGPQSEGVASPRGTKSTFEAPPGTLEPLGPGLSQAPPRPKTAALGVVTAVVLVALLGGGYAAWTKFGPDAKGGAGTASSSIPSGSASVTSPQPNASSSVRPASSSSADAANAAPVLPWRPIVAEAQATLAEGDHKGTLKLLKDAFDKGGHGVPRTMLEHVQVAISAAAAKSPCSLTGLARPRSYDLGSAQPRRVPAGRPWIALGPRGPIMTWTDMHEGQEHAYAVALDASMRALSEPIDVTPEGVAVKQPVVMSFDDQLVLLYADGHGTEAGVHARLLDPDGRIGGPLVKISPLRGPSSGTSMQRAADGTFLVAWSAEVDTGGDELFLRRLSAKLEPQGEAVRATDFVPTGPNKPRVRSPMVGIVGDVAHVSFRLERTPSQVAYHMRLPLAEAGKGVEPRKKGDRQDRWIGETIVVNTDKSKADMTGIACTKDACFLVWDGESNSGVSAAYLDAANAQPLWRDKRFSKFGGHPSVGVDAAGNGRIVWFEKGGVMTAPISRDGVKNAAAARIARVSGAQPSPAVIAGKAPGEWLIAWLDFEAGVLEPYAARFVCK</sequence>
<feature type="region of interest" description="Disordered" evidence="6">
    <location>
        <begin position="344"/>
        <end position="396"/>
    </location>
</feature>
<evidence type="ECO:0000256" key="5">
    <source>
        <dbReference type="PROSITE-ProRule" id="PRU10141"/>
    </source>
</evidence>
<dbReference type="PROSITE" id="PS50011">
    <property type="entry name" value="PROTEIN_KINASE_DOM"/>
    <property type="match status" value="1"/>
</dbReference>
<dbReference type="PROSITE" id="PS00108">
    <property type="entry name" value="PROTEIN_KINASE_ST"/>
    <property type="match status" value="1"/>
</dbReference>
<evidence type="ECO:0000256" key="4">
    <source>
        <dbReference type="ARBA" id="ARBA00022840"/>
    </source>
</evidence>
<proteinExistence type="predicted"/>
<dbReference type="InterPro" id="IPR008271">
    <property type="entry name" value="Ser/Thr_kinase_AS"/>
</dbReference>
<accession>A0A6N7PKP9</accession>
<dbReference type="Gene3D" id="1.10.510.10">
    <property type="entry name" value="Transferase(Phosphotransferase) domain 1"/>
    <property type="match status" value="1"/>
</dbReference>
<keyword evidence="3 8" id="KW-0418">Kinase</keyword>
<feature type="compositionally biased region" description="Low complexity" evidence="6">
    <location>
        <begin position="381"/>
        <end position="392"/>
    </location>
</feature>
<evidence type="ECO:0000313" key="8">
    <source>
        <dbReference type="EMBL" id="MRG92722.1"/>
    </source>
</evidence>
<feature type="domain" description="Protein kinase" evidence="7">
    <location>
        <begin position="19"/>
        <end position="295"/>
    </location>
</feature>
<dbReference type="PANTHER" id="PTHR43289">
    <property type="entry name" value="MITOGEN-ACTIVATED PROTEIN KINASE KINASE KINASE 20-RELATED"/>
    <property type="match status" value="1"/>
</dbReference>
<organism evidence="8 9">
    <name type="scientific">Polyangium spumosum</name>
    <dbReference type="NCBI Taxonomy" id="889282"/>
    <lineage>
        <taxon>Bacteria</taxon>
        <taxon>Pseudomonadati</taxon>
        <taxon>Myxococcota</taxon>
        <taxon>Polyangia</taxon>
        <taxon>Polyangiales</taxon>
        <taxon>Polyangiaceae</taxon>
        <taxon>Polyangium</taxon>
    </lineage>
</organism>
<dbReference type="EMBL" id="WJIE01000003">
    <property type="protein sequence ID" value="MRG92722.1"/>
    <property type="molecule type" value="Genomic_DNA"/>
</dbReference>